<reference evidence="3" key="1">
    <citation type="journal article" date="2021" name="PeerJ">
        <title>Extensive microbial diversity within the chicken gut microbiome revealed by metagenomics and culture.</title>
        <authorList>
            <person name="Gilroy R."/>
            <person name="Ravi A."/>
            <person name="Getino M."/>
            <person name="Pursley I."/>
            <person name="Horton D.L."/>
            <person name="Alikhan N.F."/>
            <person name="Baker D."/>
            <person name="Gharbi K."/>
            <person name="Hall N."/>
            <person name="Watson M."/>
            <person name="Adriaenssens E.M."/>
            <person name="Foster-Nyarko E."/>
            <person name="Jarju S."/>
            <person name="Secka A."/>
            <person name="Antonio M."/>
            <person name="Oren A."/>
            <person name="Chaudhuri R.R."/>
            <person name="La Ragione R."/>
            <person name="Hildebrand F."/>
            <person name="Pallen M.J."/>
        </authorList>
    </citation>
    <scope>NUCLEOTIDE SEQUENCE</scope>
    <source>
        <strain evidence="3">ChiHejej3B27-3195</strain>
    </source>
</reference>
<dbReference type="Gene3D" id="3.90.1310.10">
    <property type="entry name" value="Penicillin-binding protein 2a (Domain 2)"/>
    <property type="match status" value="1"/>
</dbReference>
<proteinExistence type="predicted"/>
<dbReference type="InterPro" id="IPR050515">
    <property type="entry name" value="Beta-lactam/transpept"/>
</dbReference>
<dbReference type="AlphaFoldDB" id="A0A9D1S302"/>
<dbReference type="Proteomes" id="UP000824151">
    <property type="component" value="Unassembled WGS sequence"/>
</dbReference>
<dbReference type="SUPFAM" id="SSF56601">
    <property type="entry name" value="beta-lactamase/transpeptidase-like"/>
    <property type="match status" value="1"/>
</dbReference>
<dbReference type="GO" id="GO:0008658">
    <property type="term" value="F:penicillin binding"/>
    <property type="evidence" value="ECO:0007669"/>
    <property type="project" value="InterPro"/>
</dbReference>
<accession>A0A9D1S302</accession>
<protein>
    <submittedName>
        <fullName evidence="3">Penicillin-binding protein 2</fullName>
    </submittedName>
</protein>
<name>A0A9D1S302_9MICC</name>
<evidence type="ECO:0000313" key="4">
    <source>
        <dbReference type="Proteomes" id="UP000824151"/>
    </source>
</evidence>
<dbReference type="Pfam" id="PF00905">
    <property type="entry name" value="Transpeptidase"/>
    <property type="match status" value="1"/>
</dbReference>
<dbReference type="Pfam" id="PF21922">
    <property type="entry name" value="PBP_dimer_2"/>
    <property type="match status" value="1"/>
</dbReference>
<dbReference type="Gene3D" id="3.40.710.10">
    <property type="entry name" value="DD-peptidase/beta-lactamase superfamily"/>
    <property type="match status" value="1"/>
</dbReference>
<dbReference type="InterPro" id="IPR054120">
    <property type="entry name" value="PBPA_dimer"/>
</dbReference>
<dbReference type="GO" id="GO:0071555">
    <property type="term" value="P:cell wall organization"/>
    <property type="evidence" value="ECO:0007669"/>
    <property type="project" value="TreeGrafter"/>
</dbReference>
<evidence type="ECO:0000259" key="1">
    <source>
        <dbReference type="Pfam" id="PF00905"/>
    </source>
</evidence>
<dbReference type="GO" id="GO:0071972">
    <property type="term" value="F:peptidoglycan L,D-transpeptidase activity"/>
    <property type="evidence" value="ECO:0007669"/>
    <property type="project" value="TreeGrafter"/>
</dbReference>
<evidence type="ECO:0000259" key="2">
    <source>
        <dbReference type="Pfam" id="PF21922"/>
    </source>
</evidence>
<dbReference type="EMBL" id="DXGD01000093">
    <property type="protein sequence ID" value="HIW98987.1"/>
    <property type="molecule type" value="Genomic_DNA"/>
</dbReference>
<feature type="domain" description="Penicillin binding protein A dimerisation" evidence="2">
    <location>
        <begin position="52"/>
        <end position="135"/>
    </location>
</feature>
<dbReference type="GO" id="GO:0005886">
    <property type="term" value="C:plasma membrane"/>
    <property type="evidence" value="ECO:0007669"/>
    <property type="project" value="TreeGrafter"/>
</dbReference>
<dbReference type="InterPro" id="IPR012338">
    <property type="entry name" value="Beta-lactam/transpept-like"/>
</dbReference>
<organism evidence="3 4">
    <name type="scientific">Candidatus Nesterenkonia stercoripullorum</name>
    <dbReference type="NCBI Taxonomy" id="2838701"/>
    <lineage>
        <taxon>Bacteria</taxon>
        <taxon>Bacillati</taxon>
        <taxon>Actinomycetota</taxon>
        <taxon>Actinomycetes</taxon>
        <taxon>Micrococcales</taxon>
        <taxon>Micrococcaceae</taxon>
        <taxon>Nesterenkonia</taxon>
    </lineage>
</organism>
<dbReference type="PANTHER" id="PTHR30627:SF24">
    <property type="entry name" value="PENICILLIN-BINDING PROTEIN 4B"/>
    <property type="match status" value="1"/>
</dbReference>
<comment type="caution">
    <text evidence="3">The sequence shown here is derived from an EMBL/GenBank/DDBJ whole genome shotgun (WGS) entry which is preliminary data.</text>
</comment>
<gene>
    <name evidence="3" type="ORF">H9871_02475</name>
</gene>
<reference evidence="3" key="2">
    <citation type="submission" date="2021-04" db="EMBL/GenBank/DDBJ databases">
        <authorList>
            <person name="Gilroy R."/>
        </authorList>
    </citation>
    <scope>NUCLEOTIDE SEQUENCE</scope>
    <source>
        <strain evidence="3">ChiHejej3B27-3195</strain>
    </source>
</reference>
<sequence length="482" mass="52244">MNNAIRHTWVVSVALFVTLFAALSIIQVAVTDELNANPNNVRQLYEDRGAPRGTITVDGRSIAESVRSESSAFDYQRVYNEPELYSGITGFYSIAEPPTGLESAMNEYLAGHSDSQFLDRMTAMFTGQSMEGAQVELTLDGELQQMAYDMIPDDQRGSIVVTDVRTGEVKAMASKPSYDTNLLAVQSTEQFNENKAQVEDIEGLSPYFNRPTNSAIAPGSTFKLVDLVAMLESGDYEPDSTLDNPNSITLPQSSSQLQNFSRGICEQRSEAELSWLVAQSCNTPFAEAAMDLGEDTMQETAEAFGWNSELDIPVTTGVSRFPDDLTDASLAHSAIGQFDVTATPLQMNMVASAIANGGTLMKPNLVESVSGTDLQVLEQVEPEELNDVMSSDVADDITEMMTGVVEDGTGVRAQSDQFDIAAKTGTAEIGDTDMVNSWVTGFAPADDPQYAVTVAYERIDYETGSSLTTPQLKELLEAVVEE</sequence>
<dbReference type="PANTHER" id="PTHR30627">
    <property type="entry name" value="PEPTIDOGLYCAN D,D-TRANSPEPTIDASE"/>
    <property type="match status" value="1"/>
</dbReference>
<feature type="domain" description="Penicillin-binding protein transpeptidase" evidence="1">
    <location>
        <begin position="157"/>
        <end position="476"/>
    </location>
</feature>
<evidence type="ECO:0000313" key="3">
    <source>
        <dbReference type="EMBL" id="HIW98987.1"/>
    </source>
</evidence>
<dbReference type="InterPro" id="IPR001460">
    <property type="entry name" value="PCN-bd_Tpept"/>
</dbReference>